<gene>
    <name evidence="3" type="ORF">AFUS01_LOCUS32767</name>
</gene>
<feature type="region of interest" description="Disordered" evidence="2">
    <location>
        <begin position="50"/>
        <end position="82"/>
    </location>
</feature>
<reference evidence="3" key="1">
    <citation type="submission" date="2021-06" db="EMBL/GenBank/DDBJ databases">
        <authorList>
            <person name="Hodson N. C."/>
            <person name="Mongue J. A."/>
            <person name="Jaron S. K."/>
        </authorList>
    </citation>
    <scope>NUCLEOTIDE SEQUENCE</scope>
</reference>
<dbReference type="EMBL" id="CAJVCH010526527">
    <property type="protein sequence ID" value="CAG7822497.1"/>
    <property type="molecule type" value="Genomic_DNA"/>
</dbReference>
<dbReference type="AlphaFoldDB" id="A0A8J2KRQ1"/>
<organism evidence="3 4">
    <name type="scientific">Allacma fusca</name>
    <dbReference type="NCBI Taxonomy" id="39272"/>
    <lineage>
        <taxon>Eukaryota</taxon>
        <taxon>Metazoa</taxon>
        <taxon>Ecdysozoa</taxon>
        <taxon>Arthropoda</taxon>
        <taxon>Hexapoda</taxon>
        <taxon>Collembola</taxon>
        <taxon>Symphypleona</taxon>
        <taxon>Sminthuridae</taxon>
        <taxon>Allacma</taxon>
    </lineage>
</organism>
<feature type="coiled-coil region" evidence="1">
    <location>
        <begin position="88"/>
        <end position="115"/>
    </location>
</feature>
<dbReference type="Proteomes" id="UP000708208">
    <property type="component" value="Unassembled WGS sequence"/>
</dbReference>
<keyword evidence="4" id="KW-1185">Reference proteome</keyword>
<evidence type="ECO:0000256" key="1">
    <source>
        <dbReference type="SAM" id="Coils"/>
    </source>
</evidence>
<protein>
    <submittedName>
        <fullName evidence="3">Uncharacterized protein</fullName>
    </submittedName>
</protein>
<keyword evidence="1" id="KW-0175">Coiled coil</keyword>
<name>A0A8J2KRQ1_9HEXA</name>
<proteinExistence type="predicted"/>
<comment type="caution">
    <text evidence="3">The sequence shown here is derived from an EMBL/GenBank/DDBJ whole genome shotgun (WGS) entry which is preliminary data.</text>
</comment>
<sequence>DNAPTTSGIHNQHANSYGHQLEDEEQIYGCDQQTQNAPVERVSTISIIHQDSTGQDTGIPNDSNAELRNVRPNSNDSDNLVDKVNPEMDIVKQERELLERKKALLLQEIALIKLEENILTKAK</sequence>
<feature type="compositionally biased region" description="Polar residues" evidence="2">
    <location>
        <begin position="50"/>
        <end position="78"/>
    </location>
</feature>
<accession>A0A8J2KRQ1</accession>
<feature type="non-terminal residue" evidence="3">
    <location>
        <position position="1"/>
    </location>
</feature>
<evidence type="ECO:0000256" key="2">
    <source>
        <dbReference type="SAM" id="MobiDB-lite"/>
    </source>
</evidence>
<evidence type="ECO:0000313" key="3">
    <source>
        <dbReference type="EMBL" id="CAG7822497.1"/>
    </source>
</evidence>
<evidence type="ECO:0000313" key="4">
    <source>
        <dbReference type="Proteomes" id="UP000708208"/>
    </source>
</evidence>